<keyword evidence="2" id="KW-1185">Reference proteome</keyword>
<organism evidence="1 2">
    <name type="scientific">Pseudomonas petrae</name>
    <dbReference type="NCBI Taxonomy" id="2912190"/>
    <lineage>
        <taxon>Bacteria</taxon>
        <taxon>Pseudomonadati</taxon>
        <taxon>Pseudomonadota</taxon>
        <taxon>Gammaproteobacteria</taxon>
        <taxon>Pseudomonadales</taxon>
        <taxon>Pseudomonadaceae</taxon>
        <taxon>Pseudomonas</taxon>
    </lineage>
</organism>
<evidence type="ECO:0000313" key="1">
    <source>
        <dbReference type="EMBL" id="MCF7541176.1"/>
    </source>
</evidence>
<dbReference type="Proteomes" id="UP001162905">
    <property type="component" value="Unassembled WGS sequence"/>
</dbReference>
<accession>A0ABS9I2F4</accession>
<dbReference type="RefSeq" id="WP_237250450.1">
    <property type="nucleotide sequence ID" value="NZ_JAKJXE010000005.1"/>
</dbReference>
<dbReference type="EMBL" id="JAKJXH010000002">
    <property type="protein sequence ID" value="MCF7541176.1"/>
    <property type="molecule type" value="Genomic_DNA"/>
</dbReference>
<comment type="caution">
    <text evidence="1">The sequence shown here is derived from an EMBL/GenBank/DDBJ whole genome shotgun (WGS) entry which is preliminary data.</text>
</comment>
<protein>
    <submittedName>
        <fullName evidence="1">Uncharacterized protein</fullName>
    </submittedName>
</protein>
<reference evidence="1" key="1">
    <citation type="submission" date="2022-01" db="EMBL/GenBank/DDBJ databases">
        <title>Pseudomonas sp. nov. isolated from Antarctic regolith.</title>
        <authorList>
            <person name="Novakova D."/>
            <person name="Sedlar K."/>
        </authorList>
    </citation>
    <scope>NUCLEOTIDE SEQUENCE</scope>
    <source>
        <strain evidence="1">P2647</strain>
    </source>
</reference>
<name>A0ABS9I2F4_9PSED</name>
<sequence length="87" mass="9456">MAKVETKKLSEEDMLNLEDKIPVLAASATVSAYYRALSSGLTVYRIQGTNMVEAKADGSVRVIAPAKPRTKVQLGKVHKVRRLKASA</sequence>
<proteinExistence type="predicted"/>
<gene>
    <name evidence="1" type="ORF">L4G47_02930</name>
</gene>
<evidence type="ECO:0000313" key="2">
    <source>
        <dbReference type="Proteomes" id="UP001162905"/>
    </source>
</evidence>